<dbReference type="AlphaFoldDB" id="A0A0A9C375"/>
<proteinExistence type="predicted"/>
<sequence length="48" mass="5463">MKMYNSLETKCSYLPKLTYQPTTTPVIVLSNMHNSALILLHIQHCSAQ</sequence>
<reference evidence="1" key="1">
    <citation type="submission" date="2014-09" db="EMBL/GenBank/DDBJ databases">
        <authorList>
            <person name="Magalhaes I.L.F."/>
            <person name="Oliveira U."/>
            <person name="Santos F.R."/>
            <person name="Vidigal T.H.D.A."/>
            <person name="Brescovit A.D."/>
            <person name="Santos A.J."/>
        </authorList>
    </citation>
    <scope>NUCLEOTIDE SEQUENCE</scope>
    <source>
        <tissue evidence="1">Shoot tissue taken approximately 20 cm above the soil surface</tissue>
    </source>
</reference>
<reference evidence="1" key="2">
    <citation type="journal article" date="2015" name="Data Brief">
        <title>Shoot transcriptome of the giant reed, Arundo donax.</title>
        <authorList>
            <person name="Barrero R.A."/>
            <person name="Guerrero F.D."/>
            <person name="Moolhuijzen P."/>
            <person name="Goolsby J.A."/>
            <person name="Tidwell J."/>
            <person name="Bellgard S.E."/>
            <person name="Bellgard M.I."/>
        </authorList>
    </citation>
    <scope>NUCLEOTIDE SEQUENCE</scope>
    <source>
        <tissue evidence="1">Shoot tissue taken approximately 20 cm above the soil surface</tissue>
    </source>
</reference>
<organism evidence="1">
    <name type="scientific">Arundo donax</name>
    <name type="common">Giant reed</name>
    <name type="synonym">Donax arundinaceus</name>
    <dbReference type="NCBI Taxonomy" id="35708"/>
    <lineage>
        <taxon>Eukaryota</taxon>
        <taxon>Viridiplantae</taxon>
        <taxon>Streptophyta</taxon>
        <taxon>Embryophyta</taxon>
        <taxon>Tracheophyta</taxon>
        <taxon>Spermatophyta</taxon>
        <taxon>Magnoliopsida</taxon>
        <taxon>Liliopsida</taxon>
        <taxon>Poales</taxon>
        <taxon>Poaceae</taxon>
        <taxon>PACMAD clade</taxon>
        <taxon>Arundinoideae</taxon>
        <taxon>Arundineae</taxon>
        <taxon>Arundo</taxon>
    </lineage>
</organism>
<name>A0A0A9C375_ARUDO</name>
<dbReference type="EMBL" id="GBRH01231908">
    <property type="protein sequence ID" value="JAD65987.1"/>
    <property type="molecule type" value="Transcribed_RNA"/>
</dbReference>
<protein>
    <submittedName>
        <fullName evidence="1">Uncharacterized protein</fullName>
    </submittedName>
</protein>
<accession>A0A0A9C375</accession>
<evidence type="ECO:0000313" key="1">
    <source>
        <dbReference type="EMBL" id="JAD65987.1"/>
    </source>
</evidence>